<sequence>MPTIQDIIVSRIEKAFQPAELEVTVISAEEAKYKVRIVSASFDNVPLIQRHRMVNDLFGEELRSGIIHALSISAKPPPS</sequence>
<dbReference type="EMBL" id="BLBS01000028">
    <property type="protein sequence ID" value="GET88465.1"/>
    <property type="molecule type" value="Genomic_DNA"/>
</dbReference>
<dbReference type="Pfam" id="PF01722">
    <property type="entry name" value="BolA"/>
    <property type="match status" value="1"/>
</dbReference>
<name>A0A640KHF2_LEITA</name>
<gene>
    <name evidence="3" type="ORF">LtaPh_2121700</name>
</gene>
<comment type="similarity">
    <text evidence="1 2">Belongs to the BolA/IbaG family.</text>
</comment>
<evidence type="ECO:0000256" key="1">
    <source>
        <dbReference type="ARBA" id="ARBA00005578"/>
    </source>
</evidence>
<comment type="caution">
    <text evidence="3">The sequence shown here is derived from an EMBL/GenBank/DDBJ whole genome shotgun (WGS) entry which is preliminary data.</text>
</comment>
<dbReference type="SUPFAM" id="SSF82657">
    <property type="entry name" value="BolA-like"/>
    <property type="match status" value="1"/>
</dbReference>
<evidence type="ECO:0008006" key="5">
    <source>
        <dbReference type="Google" id="ProtNLM"/>
    </source>
</evidence>
<dbReference type="PANTHER" id="PTHR46229">
    <property type="entry name" value="BOLA TRANSCRIPTION REGULATOR"/>
    <property type="match status" value="1"/>
</dbReference>
<dbReference type="Gene3D" id="3.30.300.90">
    <property type="entry name" value="BolA-like"/>
    <property type="match status" value="1"/>
</dbReference>
<evidence type="ECO:0000256" key="2">
    <source>
        <dbReference type="RuleBase" id="RU003860"/>
    </source>
</evidence>
<dbReference type="Proteomes" id="UP000419144">
    <property type="component" value="Unassembled WGS sequence"/>
</dbReference>
<protein>
    <recommendedName>
        <fullName evidence="5">BolA-like protein</fullName>
    </recommendedName>
</protein>
<proteinExistence type="inferred from homology"/>
<dbReference type="AlphaFoldDB" id="A0A640KHF2"/>
<dbReference type="InterPro" id="IPR036065">
    <property type="entry name" value="BolA-like_sf"/>
</dbReference>
<evidence type="ECO:0000313" key="4">
    <source>
        <dbReference type="Proteomes" id="UP000419144"/>
    </source>
</evidence>
<evidence type="ECO:0000313" key="3">
    <source>
        <dbReference type="EMBL" id="GET88465.1"/>
    </source>
</evidence>
<dbReference type="PANTHER" id="PTHR46229:SF2">
    <property type="entry name" value="BOLA-LIKE PROTEIN 1"/>
    <property type="match status" value="1"/>
</dbReference>
<organism evidence="3 4">
    <name type="scientific">Leishmania tarentolae</name>
    <name type="common">Sauroleishmania tarentolae</name>
    <dbReference type="NCBI Taxonomy" id="5689"/>
    <lineage>
        <taxon>Eukaryota</taxon>
        <taxon>Discoba</taxon>
        <taxon>Euglenozoa</taxon>
        <taxon>Kinetoplastea</taxon>
        <taxon>Metakinetoplastina</taxon>
        <taxon>Trypanosomatida</taxon>
        <taxon>Trypanosomatidae</taxon>
        <taxon>Leishmaniinae</taxon>
        <taxon>Leishmania</taxon>
        <taxon>lizard Leishmania</taxon>
    </lineage>
</organism>
<accession>A0A640KHF2</accession>
<dbReference type="InterPro" id="IPR050961">
    <property type="entry name" value="BolA/IbaG_stress_morph_reg"/>
</dbReference>
<dbReference type="GO" id="GO:0005739">
    <property type="term" value="C:mitochondrion"/>
    <property type="evidence" value="ECO:0007669"/>
    <property type="project" value="TreeGrafter"/>
</dbReference>
<keyword evidence="4" id="KW-1185">Reference proteome</keyword>
<reference evidence="3" key="1">
    <citation type="submission" date="2019-11" db="EMBL/GenBank/DDBJ databases">
        <title>Leishmania tarentolae CDS.</title>
        <authorList>
            <person name="Goto Y."/>
            <person name="Yamagishi J."/>
        </authorList>
    </citation>
    <scope>NUCLEOTIDE SEQUENCE [LARGE SCALE GENOMIC DNA]</scope>
    <source>
        <strain evidence="3">Parrot Tar II</strain>
    </source>
</reference>
<dbReference type="OrthoDB" id="4983at2759"/>
<dbReference type="VEuPathDB" id="TriTrypDB:LtaPh_2121700"/>
<dbReference type="PIRSF" id="PIRSF003113">
    <property type="entry name" value="BolA"/>
    <property type="match status" value="1"/>
</dbReference>
<dbReference type="InterPro" id="IPR002634">
    <property type="entry name" value="BolA"/>
</dbReference>